<dbReference type="InterPro" id="IPR009711">
    <property type="entry name" value="UPF0473"/>
</dbReference>
<sequence>MSEQTNNSEYNTVTLSLDDGTECECAIIRIFPAGENDYIALLPLEGEAAEQDEVYLYRYVENDGREPSLLNIESDEEYELVSEAFDEELDAMEYEDLYAQEDEENEEA</sequence>
<evidence type="ECO:0000313" key="2">
    <source>
        <dbReference type="Proteomes" id="UP001546774"/>
    </source>
</evidence>
<dbReference type="EMBL" id="JBBMFS010000001">
    <property type="protein sequence ID" value="MEQ2553806.1"/>
    <property type="molecule type" value="Genomic_DNA"/>
</dbReference>
<proteinExistence type="predicted"/>
<dbReference type="Proteomes" id="UP001546774">
    <property type="component" value="Unassembled WGS sequence"/>
</dbReference>
<protein>
    <submittedName>
        <fullName evidence="1">DUF1292 domain-containing protein</fullName>
    </submittedName>
</protein>
<reference evidence="1" key="1">
    <citation type="submission" date="2024-03" db="EMBL/GenBank/DDBJ databases">
        <title>Human intestinal bacterial collection.</title>
        <authorList>
            <person name="Pauvert C."/>
            <person name="Hitch T.C.A."/>
            <person name="Clavel T."/>
        </authorList>
    </citation>
    <scope>NUCLEOTIDE SEQUENCE [LARGE SCALE GENOMIC DNA]</scope>
    <source>
        <strain evidence="1">CLA-AA-H89B</strain>
    </source>
</reference>
<organism evidence="1 2">
    <name type="scientific">Lachnospira intestinalis</name>
    <dbReference type="NCBI Taxonomy" id="3133158"/>
    <lineage>
        <taxon>Bacteria</taxon>
        <taxon>Bacillati</taxon>
        <taxon>Bacillota</taxon>
        <taxon>Clostridia</taxon>
        <taxon>Lachnospirales</taxon>
        <taxon>Lachnospiraceae</taxon>
        <taxon>Lachnospira</taxon>
    </lineage>
</organism>
<accession>A0ABV1H295</accession>
<keyword evidence="2" id="KW-1185">Reference proteome</keyword>
<evidence type="ECO:0000313" key="1">
    <source>
        <dbReference type="EMBL" id="MEQ2553806.1"/>
    </source>
</evidence>
<gene>
    <name evidence="1" type="ORF">WMO37_02085</name>
</gene>
<dbReference type="Pfam" id="PF06949">
    <property type="entry name" value="DUF1292"/>
    <property type="match status" value="1"/>
</dbReference>
<comment type="caution">
    <text evidence="1">The sequence shown here is derived from an EMBL/GenBank/DDBJ whole genome shotgun (WGS) entry which is preliminary data.</text>
</comment>
<name>A0ABV1H295_9FIRM</name>